<accession>A0ABS2H4B9</accession>
<reference evidence="1 2" key="1">
    <citation type="submission" date="2021-01" db="EMBL/GenBank/DDBJ databases">
        <title>Paenibacillus sp.nov. isolated from the rhizosphere soil of tomato plant.</title>
        <authorList>
            <person name="Thin K.K."/>
            <person name="Zhang X."/>
            <person name="He S."/>
        </authorList>
    </citation>
    <scope>NUCLEOTIDE SEQUENCE [LARGE SCALE GENOMIC DNA]</scope>
    <source>
        <strain evidence="1 2">DXFW5</strain>
    </source>
</reference>
<comment type="caution">
    <text evidence="1">The sequence shown here is derived from an EMBL/GenBank/DDBJ whole genome shotgun (WGS) entry which is preliminary data.</text>
</comment>
<keyword evidence="2" id="KW-1185">Reference proteome</keyword>
<organism evidence="1 2">
    <name type="scientific">Paenibacillus rhizolycopersici</name>
    <dbReference type="NCBI Taxonomy" id="2780073"/>
    <lineage>
        <taxon>Bacteria</taxon>
        <taxon>Bacillati</taxon>
        <taxon>Bacillota</taxon>
        <taxon>Bacilli</taxon>
        <taxon>Bacillales</taxon>
        <taxon>Paenibacillaceae</taxon>
        <taxon>Paenibacillus</taxon>
    </lineage>
</organism>
<dbReference type="Proteomes" id="UP001516620">
    <property type="component" value="Unassembled WGS sequence"/>
</dbReference>
<gene>
    <name evidence="1" type="ORF">IM700_006025</name>
</gene>
<protein>
    <submittedName>
        <fullName evidence="1">Uncharacterized protein</fullName>
    </submittedName>
</protein>
<sequence>MKKLTILALILGALGFGYIYVSNHFFSSTPIEAVEKVRYEMKGHLLYEAETDRGKILFILRDLQNGQTMNAEYVQKTPLLGWKWGYGGGHTLPSIHDKDPDSDWTVQYFPSPILFGVIRNPQIDSIQVYSYATKESFTASIKATGDRNVRFWYQLLPEEQGTKFKLTAEADHQIISTKISE</sequence>
<evidence type="ECO:0000313" key="1">
    <source>
        <dbReference type="EMBL" id="MBM6995218.1"/>
    </source>
</evidence>
<evidence type="ECO:0000313" key="2">
    <source>
        <dbReference type="Proteomes" id="UP001516620"/>
    </source>
</evidence>
<name>A0ABS2H4B9_9BACL</name>
<proteinExistence type="predicted"/>
<dbReference type="EMBL" id="JADCNN020000004">
    <property type="protein sequence ID" value="MBM6995218.1"/>
    <property type="molecule type" value="Genomic_DNA"/>
</dbReference>
<dbReference type="RefSeq" id="WP_193415107.1">
    <property type="nucleotide sequence ID" value="NZ_JADCNN020000004.1"/>
</dbReference>